<keyword evidence="10" id="KW-1185">Reference proteome</keyword>
<feature type="region of interest" description="Disordered" evidence="7">
    <location>
        <begin position="244"/>
        <end position="290"/>
    </location>
</feature>
<dbReference type="PANTHER" id="PTHR21704:SF18">
    <property type="entry name" value="NIPPED-B-LIKE PROTEIN"/>
    <property type="match status" value="1"/>
</dbReference>
<keyword evidence="3 6" id="KW-0677">Repeat</keyword>
<feature type="region of interest" description="Disordered" evidence="7">
    <location>
        <begin position="2648"/>
        <end position="2678"/>
    </location>
</feature>
<dbReference type="InterPro" id="IPR016024">
    <property type="entry name" value="ARM-type_fold"/>
</dbReference>
<dbReference type="InterPro" id="IPR033031">
    <property type="entry name" value="Scc2/Nipped-B"/>
</dbReference>
<feature type="compositionally biased region" description="Low complexity" evidence="7">
    <location>
        <begin position="388"/>
        <end position="418"/>
    </location>
</feature>
<protein>
    <recommendedName>
        <fullName evidence="6">Nipped-B protein</fullName>
    </recommendedName>
</protein>
<evidence type="ECO:0000256" key="4">
    <source>
        <dbReference type="ARBA" id="ARBA00023242"/>
    </source>
</evidence>
<evidence type="ECO:0000259" key="8">
    <source>
        <dbReference type="Pfam" id="PF12830"/>
    </source>
</evidence>
<sequence>MNGDISRIPIQSLGAVVSLTDILPELPLPAPLQSGSTSCTLLCDPQLAENAHNYLQNVSTHLSTYLCDALERVCTDSIDFKDGFASDNIDLNSAPTLLTSVLLHRHQLFQNKRGFFGLPSFSDRVSSSIPPGVVGRSVLKLNNESWQAVSEFTNCRLTEHPDEHNMSPTKKKKKKKKKKHKHRDGEGDTSGTGGESSATTPATYDGTTPLRRFDDSGLSPTPTYGVVADTNKLSLKIFKRPVNESTMQPLNDSLLPDPGKKEKKKKRNKERDREHKSKRDRRHTPVTTESTLTTALAKLPNGSTALPTDAVPYFATSACPVSLPCSTSDNLVSTEAVIATSATATVLSSAFDPLVHPAATSVSTTHLSFLGNDSLFDHISSSNPPFGQSQSQSTSSLPSTPASTVGANRSTSTSAFPPASSAASVADVSSSNSHQNRAFTSQPTLFDGLLNDPTMSFVDSTAISNADLLAVASSCPLPTSAANTMSMCNIMDFASHYLQNEMLSSTSPCDSFPNLGTVSEDPTAVSRTASALQPSPHPFNSSFMIASHLGDPLSVPSAGDHGFNMPASLLNAPGYESLAGTSPSTAFVNNFDITSLSESMGTHHVPMGLASYLAASGQQQTVQATTETRKAHPARVDSGLLSNTSTPQAWWKRKGPGNLRRKRRRKNEVEDLQSWTVKYPTAAGATAVKEVAPAEHAADERTWDDAIGDYSQVLGERAKRRKRLARQTGNFDPAFVFEHDKDYHDGGESDTAADEESKTIDLTHESDVTGEASVTNSSRGLRSSAAQRSYAGMDDEDEGLESVGVAEGGGRRRKKADDDEPFEVRLKEPVEARFPHLIRKSSEVTRKRRERVGFGTISSDTSSQRTHSVLSASGETGSLKRFLQRLQSILEAIEDTDLLQAIESMGGSHDASTNEQGTNLDRASVAIAIADNSIPSEAFIALEDLTDLCRETAKLNATRIANQIPTDQLLKLLTLLLINIRDGSSVIATLRPDEEADEHESKLWRELAMERVMRSVNAGLTGLLLMTSNDMPREVYVEDVIERTVHTVRFQMFNCIFPEFDPAYRVENTAKENQSSIKSRRARERDVHKPRAIVQLYHKLVDIVSNLAKLVKMQRLTDSLVLALSSVGVSVFFVENVSELQLAALELVTAIFAQYEPHRKLIMEEILASLARLPSSKRNLRSYRLNTEDSIQMLTALALLLVQSVIVLPTPLESKPSQSDPNTTSNEPTADSAQAGTEAQKTDDEVLVINSYHNALRTAHTFLLVFLRKSTIKGEDDYRVIFENFVNDLLLAVNKPEWPAAEVMLSLLGSLLVQQFNNKTVDQSVRVASVDYLGTVASTLRRDAVSSQLKEKDIDAVIRDLLECSRSDEDDEDEDETDCDEPNQEQKDQKSAVIDLERNASDGNAVTDPIFEKSKDVENKQKVVESLDDNNSVTALNKIPKSDSHDQNGFDTSSPESKIREAHSRRTPNKKCKRKPNANAKSLDPIAQLDRVQALRDAILDYLATEDASPTAIYARKFYLAQWLNDCTKETERATQAALNRKAEGALVNGDSRSTRSGARLSATDQEMVLDISERRKQHILFKIGESPDAWRQRRRFWTNTLIAPPTGRRAKQTDGEPAPLVFQGTLDYEDACLVCRFLASLRPFSQSFDVYLTQICRLLSESSVAVRTKALRCLSAVVEADPNVLAREDIERAVQSRLLDTSTSVREAAVDLLGRFLGCKPELTAQYYPMLADRIRDKGVSVRKRVIRILRDICLEQPDFSRIPEICVKMIRRVNDEEGIKKLVNEVFQTMWFSPVRDKETVKLLRKVVNITDVVAACKDTGYEWFEQFLRSLLKKEEGEKIKPVEKACKQIVECLVQNIMRLEEISGQNNQRLVACLATLHLLTKIRPELMVQYTMVLQTYLRCNETSDPHVLHYVARILEVTVPLMEHPSESFVAQLEEDMVKLTLKHGKMVLESCVACLGSVVNRVSKNYSLARDCFSRFFHALQSFRMKLSDDPERKIPPNVRPSILRALFTVGLLCKHFDANVFQSSKNTNVRDQVFELLMFFTEQVKSDIEMRKKALSGLGFLCTRHHELLCGSKLREFYQNLLQSETTRSPDQERSKVPDHQLELKCIVLENLLNFFLEEEKRMLEADAKWKARQHQESLKEMGDVASGMGSCVAQTYLKDTLEAFFSPFVTVRLTALSVVATILRQGLIHPVQTVPYLIAVQTDLDSNIRVKADAQLQEIDHKFPGFLSMRAIQGVNYSYRLQYTLYPETLEMVCQKSKLTTSGSQPVQSPDSTNKSHTPAVATRRSGRNKNATDSDAVDSSGAESLGQKKQGGEETVPNPDSPESLFETIRGTRDPLSDIPGALNSNLYSMLRGNRGQRRSLLSGLIALFDESQANGTQVLLSQLIYVADNLAHFPYQCQEEPLFVVHHIDLMVSMSGSGVLQSVREALFPELKAALEEALAAQAEAEAKNRAQTELQLRNDLQTQQLASAEAIARSDHVAAEHYAEQIQDTLSKLNNLAMMNPTVAVGITSSMNELRSAALVGRDSVPHIDLGPLEEEEEDAEAMLTRLTTARSTALPIVRDAIRASRACVLLLTLKQFLKEVYSITDSKIQRYSPTDSPKLWERPLTRRAGIRFNPGPCLHAAGAELRKLRANASKLAERKDPEGKESSSSWPPVLNDMDEPGEEERFDGEMHSLVQDYLEFRKLILTIDPPGEDDLDEMNTSLTTLAAPQTATGSSIQPSVDQQPLQSTPSSRFRTNRTLVPQSHKSSDEENDSDDSNAGGASRLMLAQSAPVKRRKQATGLRVSGRTVNSRQLRPRRKRRRRLTVRLKNSLTFVFPAGACSDIFFILPTYKLFLLHAWSMIIVALSV</sequence>
<dbReference type="GO" id="GO:0090694">
    <property type="term" value="C:Scc2-Scc4 cohesin loading complex"/>
    <property type="evidence" value="ECO:0007669"/>
    <property type="project" value="TreeGrafter"/>
</dbReference>
<feature type="compositionally biased region" description="Basic residues" evidence="7">
    <location>
        <begin position="169"/>
        <end position="182"/>
    </location>
</feature>
<feature type="compositionally biased region" description="Basic residues" evidence="7">
    <location>
        <begin position="1465"/>
        <end position="1476"/>
    </location>
</feature>
<keyword evidence="4 6" id="KW-0539">Nucleus</keyword>
<dbReference type="GO" id="GO:0034087">
    <property type="term" value="P:establishment of mitotic sister chromatid cohesion"/>
    <property type="evidence" value="ECO:0007669"/>
    <property type="project" value="TreeGrafter"/>
</dbReference>
<evidence type="ECO:0000256" key="1">
    <source>
        <dbReference type="ARBA" id="ARBA00004123"/>
    </source>
</evidence>
<dbReference type="GO" id="GO:0140588">
    <property type="term" value="P:chromatin looping"/>
    <property type="evidence" value="ECO:0007669"/>
    <property type="project" value="InterPro"/>
</dbReference>
<dbReference type="InterPro" id="IPR011989">
    <property type="entry name" value="ARM-like"/>
</dbReference>
<feature type="region of interest" description="Disordered" evidence="7">
    <location>
        <begin position="2724"/>
        <end position="2813"/>
    </location>
</feature>
<dbReference type="GO" id="GO:1990414">
    <property type="term" value="P:replication-born double-strand break repair via sister chromatid exchange"/>
    <property type="evidence" value="ECO:0007669"/>
    <property type="project" value="TreeGrafter"/>
</dbReference>
<evidence type="ECO:0000256" key="2">
    <source>
        <dbReference type="ARBA" id="ARBA00009252"/>
    </source>
</evidence>
<evidence type="ECO:0000313" key="10">
    <source>
        <dbReference type="Proteomes" id="UP000728185"/>
    </source>
</evidence>
<proteinExistence type="inferred from homology"/>
<dbReference type="GO" id="GO:0071169">
    <property type="term" value="P:establishment of protein localization to chromatin"/>
    <property type="evidence" value="ECO:0007669"/>
    <property type="project" value="TreeGrafter"/>
</dbReference>
<dbReference type="OrthoDB" id="418242at2759"/>
<evidence type="ECO:0000256" key="3">
    <source>
        <dbReference type="ARBA" id="ARBA00022737"/>
    </source>
</evidence>
<feature type="region of interest" description="Disordered" evidence="7">
    <location>
        <begin position="380"/>
        <end position="418"/>
    </location>
</feature>
<comment type="caution">
    <text evidence="9">The sequence shown here is derived from an EMBL/GenBank/DDBJ whole genome shotgun (WGS) entry which is preliminary data.</text>
</comment>
<dbReference type="Pfam" id="PF12765">
    <property type="entry name" value="Cohesin_HEAT"/>
    <property type="match status" value="1"/>
</dbReference>
<evidence type="ECO:0000256" key="7">
    <source>
        <dbReference type="SAM" id="MobiDB-lite"/>
    </source>
</evidence>
<gene>
    <name evidence="9" type="ORF">FBUS_09880</name>
</gene>
<comment type="subcellular location">
    <subcellularLocation>
        <location evidence="1 6">Nucleus</location>
    </subcellularLocation>
</comment>
<dbReference type="CDD" id="cd23958">
    <property type="entry name" value="SCC2"/>
    <property type="match status" value="1"/>
</dbReference>
<dbReference type="SUPFAM" id="SSF48371">
    <property type="entry name" value="ARM repeat"/>
    <property type="match status" value="1"/>
</dbReference>
<evidence type="ECO:0000256" key="6">
    <source>
        <dbReference type="RuleBase" id="RU364107"/>
    </source>
</evidence>
<evidence type="ECO:0000313" key="9">
    <source>
        <dbReference type="EMBL" id="KAA0187331.1"/>
    </source>
</evidence>
<dbReference type="GO" id="GO:0003682">
    <property type="term" value="F:chromatin binding"/>
    <property type="evidence" value="ECO:0007669"/>
    <property type="project" value="TreeGrafter"/>
</dbReference>
<feature type="compositionally biased region" description="Basic and acidic residues" evidence="7">
    <location>
        <begin position="1410"/>
        <end position="1425"/>
    </location>
</feature>
<dbReference type="Pfam" id="PF12830">
    <property type="entry name" value="Nipped-B_C"/>
    <property type="match status" value="1"/>
</dbReference>
<feature type="compositionally biased region" description="Polar residues" evidence="7">
    <location>
        <begin position="2724"/>
        <end position="2758"/>
    </location>
</feature>
<feature type="compositionally biased region" description="Basic and acidic residues" evidence="7">
    <location>
        <begin position="2649"/>
        <end position="2659"/>
    </location>
</feature>
<feature type="domain" description="Sister chromatid cohesion C-terminal" evidence="8">
    <location>
        <begin position="2160"/>
        <end position="2422"/>
    </location>
</feature>
<feature type="compositionally biased region" description="Polar residues" evidence="7">
    <location>
        <begin position="2271"/>
        <end position="2287"/>
    </location>
</feature>
<feature type="compositionally biased region" description="Acidic residues" evidence="7">
    <location>
        <begin position="1368"/>
        <end position="1383"/>
    </location>
</feature>
<evidence type="ECO:0000256" key="5">
    <source>
        <dbReference type="ARBA" id="ARBA00023306"/>
    </source>
</evidence>
<comment type="similarity">
    <text evidence="2 6">Belongs to the SCC2/Nipped-B family.</text>
</comment>
<dbReference type="GO" id="GO:0061775">
    <property type="term" value="F:cohesin loader activity"/>
    <property type="evidence" value="ECO:0007669"/>
    <property type="project" value="InterPro"/>
</dbReference>
<feature type="compositionally biased region" description="Polar residues" evidence="7">
    <location>
        <begin position="1215"/>
        <end position="1239"/>
    </location>
</feature>
<dbReference type="GO" id="GO:0010468">
    <property type="term" value="P:regulation of gene expression"/>
    <property type="evidence" value="ECO:0007669"/>
    <property type="project" value="InterPro"/>
</dbReference>
<dbReference type="EMBL" id="LUCM01009189">
    <property type="protein sequence ID" value="KAA0187331.1"/>
    <property type="molecule type" value="Genomic_DNA"/>
</dbReference>
<name>A0A8E0RQ11_9TREM</name>
<feature type="region of interest" description="Disordered" evidence="7">
    <location>
        <begin position="2271"/>
        <end position="2344"/>
    </location>
</feature>
<dbReference type="Proteomes" id="UP000728185">
    <property type="component" value="Unassembled WGS sequence"/>
</dbReference>
<feature type="region of interest" description="Disordered" evidence="7">
    <location>
        <begin position="1365"/>
        <end position="1485"/>
    </location>
</feature>
<accession>A0A8E0RQ11</accession>
<feature type="compositionally biased region" description="Polar residues" evidence="7">
    <location>
        <begin position="772"/>
        <end position="787"/>
    </location>
</feature>
<dbReference type="InterPro" id="IPR024986">
    <property type="entry name" value="Nipped-B_C"/>
</dbReference>
<dbReference type="PANTHER" id="PTHR21704">
    <property type="entry name" value="NIPPED-B-LIKE PROTEIN DELANGIN SCC2-RELATED"/>
    <property type="match status" value="1"/>
</dbReference>
<feature type="compositionally biased region" description="Basic and acidic residues" evidence="7">
    <location>
        <begin position="1384"/>
        <end position="1400"/>
    </location>
</feature>
<organism evidence="9 10">
    <name type="scientific">Fasciolopsis buskii</name>
    <dbReference type="NCBI Taxonomy" id="27845"/>
    <lineage>
        <taxon>Eukaryota</taxon>
        <taxon>Metazoa</taxon>
        <taxon>Spiralia</taxon>
        <taxon>Lophotrochozoa</taxon>
        <taxon>Platyhelminthes</taxon>
        <taxon>Trematoda</taxon>
        <taxon>Digenea</taxon>
        <taxon>Plagiorchiida</taxon>
        <taxon>Echinostomata</taxon>
        <taxon>Echinostomatoidea</taxon>
        <taxon>Fasciolidae</taxon>
        <taxon>Fasciolopsis</taxon>
    </lineage>
</organism>
<feature type="region of interest" description="Disordered" evidence="7">
    <location>
        <begin position="157"/>
        <end position="226"/>
    </location>
</feature>
<dbReference type="InterPro" id="IPR026003">
    <property type="entry name" value="Cohesin_HEAT"/>
</dbReference>
<dbReference type="Gene3D" id="1.25.10.10">
    <property type="entry name" value="Leucine-rich Repeat Variant"/>
    <property type="match status" value="2"/>
</dbReference>
<feature type="region of interest" description="Disordered" evidence="7">
    <location>
        <begin position="740"/>
        <end position="820"/>
    </location>
</feature>
<feature type="compositionally biased region" description="Basic and acidic residues" evidence="7">
    <location>
        <begin position="755"/>
        <end position="767"/>
    </location>
</feature>
<feature type="region of interest" description="Disordered" evidence="7">
    <location>
        <begin position="1212"/>
        <end position="1239"/>
    </location>
</feature>
<reference evidence="9" key="1">
    <citation type="submission" date="2019-05" db="EMBL/GenBank/DDBJ databases">
        <title>Annotation for the trematode Fasciolopsis buski.</title>
        <authorList>
            <person name="Choi Y.-J."/>
        </authorList>
    </citation>
    <scope>NUCLEOTIDE SEQUENCE</scope>
    <source>
        <strain evidence="9">HT</strain>
        <tissue evidence="9">Whole worm</tissue>
    </source>
</reference>
<feature type="region of interest" description="Disordered" evidence="7">
    <location>
        <begin position="630"/>
        <end position="667"/>
    </location>
</feature>
<keyword evidence="5 6" id="KW-0131">Cell cycle</keyword>
<feature type="compositionally biased region" description="Basic residues" evidence="7">
    <location>
        <begin position="651"/>
        <end position="666"/>
    </location>
</feature>